<dbReference type="CDD" id="cd02009">
    <property type="entry name" value="TPP_SHCHC_synthase"/>
    <property type="match status" value="1"/>
</dbReference>
<comment type="cofactor">
    <cofactor evidence="7">
        <name>Mg(2+)</name>
        <dbReference type="ChEBI" id="CHEBI:18420"/>
    </cofactor>
    <cofactor evidence="7">
        <name>Mn(2+)</name>
        <dbReference type="ChEBI" id="CHEBI:29035"/>
    </cofactor>
</comment>
<comment type="pathway">
    <text evidence="7">Quinol/quinone metabolism; menaquinone biosynthesis.</text>
</comment>
<dbReference type="InterPro" id="IPR029035">
    <property type="entry name" value="DHS-like_NAD/FAD-binding_dom"/>
</dbReference>
<feature type="domain" description="Menaquinone biosynthesis protein MenD middle" evidence="10">
    <location>
        <begin position="220"/>
        <end position="401"/>
    </location>
</feature>
<dbReference type="EMBL" id="JAMAST010000006">
    <property type="protein sequence ID" value="MCL1631751.1"/>
    <property type="molecule type" value="Genomic_DNA"/>
</dbReference>
<dbReference type="HAMAP" id="MF_01659">
    <property type="entry name" value="MenD"/>
    <property type="match status" value="1"/>
</dbReference>
<evidence type="ECO:0000313" key="11">
    <source>
        <dbReference type="EMBL" id="MCL1631751.1"/>
    </source>
</evidence>
<comment type="cofactor">
    <cofactor evidence="7">
        <name>thiamine diphosphate</name>
        <dbReference type="ChEBI" id="CHEBI:58937"/>
    </cofactor>
    <text evidence="7">Binds 1 thiamine pyrophosphate per subunit.</text>
</comment>
<evidence type="ECO:0000313" key="12">
    <source>
        <dbReference type="Proteomes" id="UP001203004"/>
    </source>
</evidence>
<comment type="catalytic activity">
    <reaction evidence="7">
        <text>isochorismate + 2-oxoglutarate + H(+) = 5-enolpyruvoyl-6-hydroxy-2-succinyl-cyclohex-3-ene-1-carboxylate + CO2</text>
        <dbReference type="Rhea" id="RHEA:25593"/>
        <dbReference type="ChEBI" id="CHEBI:15378"/>
        <dbReference type="ChEBI" id="CHEBI:16526"/>
        <dbReference type="ChEBI" id="CHEBI:16810"/>
        <dbReference type="ChEBI" id="CHEBI:29780"/>
        <dbReference type="ChEBI" id="CHEBI:58818"/>
        <dbReference type="EC" id="2.2.1.9"/>
    </reaction>
</comment>
<dbReference type="Gene3D" id="3.40.50.970">
    <property type="match status" value="2"/>
</dbReference>
<protein>
    <recommendedName>
        <fullName evidence="7">2-succinyl-5-enolpyruvyl-6-hydroxy-3-cyclohexene-1-carboxylate synthase</fullName>
        <shortName evidence="7">SEPHCHC synthase</shortName>
        <ecNumber evidence="7">2.2.1.9</ecNumber>
    </recommendedName>
    <alternativeName>
        <fullName evidence="7">Menaquinone biosynthesis protein MenD</fullName>
    </alternativeName>
</protein>
<accession>A0ABT0MA47</accession>
<dbReference type="SUPFAM" id="SSF52518">
    <property type="entry name" value="Thiamin diphosphate-binding fold (THDP-binding)"/>
    <property type="match status" value="2"/>
</dbReference>
<dbReference type="PIRSF" id="PIRSF004983">
    <property type="entry name" value="MenD"/>
    <property type="match status" value="1"/>
</dbReference>
<evidence type="ECO:0000256" key="6">
    <source>
        <dbReference type="ARBA" id="ARBA00023211"/>
    </source>
</evidence>
<keyword evidence="2 7" id="KW-0808">Transferase</keyword>
<evidence type="ECO:0000259" key="10">
    <source>
        <dbReference type="Pfam" id="PF16582"/>
    </source>
</evidence>
<keyword evidence="6 7" id="KW-0464">Manganese</keyword>
<reference evidence="11 12" key="1">
    <citation type="submission" date="2022-05" db="EMBL/GenBank/DDBJ databases">
        <title>Sporolactobacillus sp nov CPB3-1, isolated from tree bark (Mangifera indica L.).</title>
        <authorList>
            <person name="Phuengjayaem S."/>
            <person name="Tanasupawat S."/>
        </authorList>
    </citation>
    <scope>NUCLEOTIDE SEQUENCE [LARGE SCALE GENOMIC DNA]</scope>
    <source>
        <strain evidence="11 12">CPB3-1</strain>
    </source>
</reference>
<evidence type="ECO:0000256" key="7">
    <source>
        <dbReference type="HAMAP-Rule" id="MF_01659"/>
    </source>
</evidence>
<evidence type="ECO:0000256" key="1">
    <source>
        <dbReference type="ARBA" id="ARBA00022428"/>
    </source>
</evidence>
<dbReference type="Pfam" id="PF16582">
    <property type="entry name" value="TPP_enzyme_M_2"/>
    <property type="match status" value="1"/>
</dbReference>
<evidence type="ECO:0000256" key="2">
    <source>
        <dbReference type="ARBA" id="ARBA00022679"/>
    </source>
</evidence>
<keyword evidence="5 7" id="KW-0786">Thiamine pyrophosphate</keyword>
<keyword evidence="4 7" id="KW-0460">Magnesium</keyword>
<evidence type="ECO:0000256" key="5">
    <source>
        <dbReference type="ARBA" id="ARBA00023052"/>
    </source>
</evidence>
<proteinExistence type="inferred from homology"/>
<gene>
    <name evidence="7 11" type="primary">menD</name>
    <name evidence="11" type="ORF">M3N64_07285</name>
</gene>
<comment type="function">
    <text evidence="7">Catalyzes the thiamine diphosphate-dependent decarboxylation of 2-oxoglutarate and the subsequent addition of the resulting succinic semialdehyde-thiamine pyrophosphate anion to isochorismate to yield 2-succinyl-5-enolpyruvyl-6-hydroxy-3-cyclohexene-1-carboxylate (SEPHCHC).</text>
</comment>
<dbReference type="InterPro" id="IPR032264">
    <property type="entry name" value="MenD_middle"/>
</dbReference>
<dbReference type="PANTHER" id="PTHR42916:SF1">
    <property type="entry name" value="PROTEIN PHYLLO, CHLOROPLASTIC"/>
    <property type="match status" value="1"/>
</dbReference>
<dbReference type="EC" id="2.2.1.9" evidence="7"/>
<comment type="similarity">
    <text evidence="7">Belongs to the TPP enzyme family. MenD subfamily.</text>
</comment>
<dbReference type="InterPro" id="IPR004433">
    <property type="entry name" value="MenaQ_synth_MenD"/>
</dbReference>
<dbReference type="Proteomes" id="UP001203004">
    <property type="component" value="Unassembled WGS sequence"/>
</dbReference>
<feature type="domain" description="Thiamine pyrophosphate enzyme TPP-binding" evidence="8">
    <location>
        <begin position="425"/>
        <end position="550"/>
    </location>
</feature>
<dbReference type="RefSeq" id="WP_249100366.1">
    <property type="nucleotide sequence ID" value="NZ_JAMAST010000006.1"/>
</dbReference>
<evidence type="ECO:0000256" key="3">
    <source>
        <dbReference type="ARBA" id="ARBA00022723"/>
    </source>
</evidence>
<dbReference type="CDD" id="cd07037">
    <property type="entry name" value="TPP_PYR_MenD"/>
    <property type="match status" value="1"/>
</dbReference>
<dbReference type="PANTHER" id="PTHR42916">
    <property type="entry name" value="2-SUCCINYL-5-ENOLPYRUVYL-6-HYDROXY-3-CYCLOHEXENE-1-CARBOXYLATE SYNTHASE"/>
    <property type="match status" value="1"/>
</dbReference>
<comment type="subunit">
    <text evidence="7">Homodimer.</text>
</comment>
<keyword evidence="3 7" id="KW-0479">Metal-binding</keyword>
<dbReference type="Pfam" id="PF02776">
    <property type="entry name" value="TPP_enzyme_N"/>
    <property type="match status" value="1"/>
</dbReference>
<comment type="pathway">
    <text evidence="7">Quinol/quinone metabolism; 1,4-dihydroxy-2-naphthoate biosynthesis; 1,4-dihydroxy-2-naphthoate from chorismate: step 2/7.</text>
</comment>
<sequence>MNHQELLTHYLSSLTHTLIKQNVRIAVISPGSRSTPIALLFEQHPALRTYIDIDERSAAFLALGLAKSMNEPVALLCTSGTAAANYYPAIVEAYFSRVPLLVITSDRPYELQHVSAPQTVDQNQLYGQHVKQFFQLEMSERDLSLVAYNQALVSRAVSIADGCPKGPVHLNVPLREPLLPCGISEQQIANESLFKGIHVLQGTLAPTQQQIQTIISKVNQSKRGVIICGPMNGKPLTLLAELANRAGFPLLADPLSQLRTGSHSMKSIIESYDTFLRNRQNLASFKADLIIRFGAPPVSKAIKLWMEQQTCDNLVIDSGGEWRDPVGKATEMIYCDEQYLCSALISKMNKSVNLDWISMWRSVNELTKTVLQTIRDEQTLSEEKAFLMLIDWLPEHAHLFVGNSMPIREVDSFLLRQKKSVHIYANRGANGIDGVVSTAVGVALAKQRVILAIGDLSFFHDMNGLLAAKQYQANLTIILINNDGGGIFSFLPQASEKKYFESLFGTPHGLDFAYAARLYDASYCRVDDSASFQSALIHSETKNGLNIIEVPTRRFDNVEKHRMLQSQLHLRLKEVLADDD</sequence>
<dbReference type="Gene3D" id="3.40.50.1220">
    <property type="entry name" value="TPP-binding domain"/>
    <property type="match status" value="1"/>
</dbReference>
<name>A0ABT0MA47_9BACL</name>
<evidence type="ECO:0000259" key="8">
    <source>
        <dbReference type="Pfam" id="PF02775"/>
    </source>
</evidence>
<dbReference type="InterPro" id="IPR011766">
    <property type="entry name" value="TPP_enzyme_TPP-bd"/>
</dbReference>
<comment type="caution">
    <text evidence="11">The sequence shown here is derived from an EMBL/GenBank/DDBJ whole genome shotgun (WGS) entry which is preliminary data.</text>
</comment>
<dbReference type="GO" id="GO:0070204">
    <property type="term" value="F:2-succinyl-5-enolpyruvyl-6-hydroxy-3-cyclohexene-1-carboxylic-acid synthase activity"/>
    <property type="evidence" value="ECO:0007669"/>
    <property type="project" value="UniProtKB-EC"/>
</dbReference>
<evidence type="ECO:0000259" key="9">
    <source>
        <dbReference type="Pfam" id="PF02776"/>
    </source>
</evidence>
<dbReference type="InterPro" id="IPR029061">
    <property type="entry name" value="THDP-binding"/>
</dbReference>
<feature type="domain" description="Thiamine pyrophosphate enzyme N-terminal TPP-binding" evidence="9">
    <location>
        <begin position="14"/>
        <end position="124"/>
    </location>
</feature>
<dbReference type="SUPFAM" id="SSF52467">
    <property type="entry name" value="DHS-like NAD/FAD-binding domain"/>
    <property type="match status" value="1"/>
</dbReference>
<organism evidence="11 12">
    <name type="scientific">Sporolactobacillus mangiferae</name>
    <dbReference type="NCBI Taxonomy" id="2940498"/>
    <lineage>
        <taxon>Bacteria</taxon>
        <taxon>Bacillati</taxon>
        <taxon>Bacillota</taxon>
        <taxon>Bacilli</taxon>
        <taxon>Bacillales</taxon>
        <taxon>Sporolactobacillaceae</taxon>
        <taxon>Sporolactobacillus</taxon>
    </lineage>
</organism>
<dbReference type="NCBIfam" id="TIGR00173">
    <property type="entry name" value="menD"/>
    <property type="match status" value="1"/>
</dbReference>
<dbReference type="Pfam" id="PF02775">
    <property type="entry name" value="TPP_enzyme_C"/>
    <property type="match status" value="1"/>
</dbReference>
<keyword evidence="1 7" id="KW-0474">Menaquinone biosynthesis</keyword>
<dbReference type="InterPro" id="IPR012001">
    <property type="entry name" value="Thiamin_PyroP_enz_TPP-bd_dom"/>
</dbReference>
<evidence type="ECO:0000256" key="4">
    <source>
        <dbReference type="ARBA" id="ARBA00022842"/>
    </source>
</evidence>
<keyword evidence="12" id="KW-1185">Reference proteome</keyword>